<dbReference type="STRING" id="54914.AV540_09840"/>
<feature type="transmembrane region" description="Helical" evidence="1">
    <location>
        <begin position="67"/>
        <end position="87"/>
    </location>
</feature>
<sequence>MKNRERLRWEAIKPEGEGIAMKSIKPGRGPSAMGAAGSVVAIVFGVFWTIMAFFITQDSPFPVVGTIFPLFGVLFIIIGIVQAVYHYKNATGRERMSLYDITDASEEGDPLNRRFGKEREAEADTETTGEKAFCPYCGQRVKAGYQYCPGCGKKV</sequence>
<protein>
    <recommendedName>
        <fullName evidence="4">Zinc-ribbon domain-containing protein</fullName>
    </recommendedName>
</protein>
<keyword evidence="3" id="KW-1185">Reference proteome</keyword>
<gene>
    <name evidence="2" type="ORF">BPA01_42000</name>
</gene>
<organism evidence="2 3">
    <name type="scientific">Brevibacillus parabrevis</name>
    <dbReference type="NCBI Taxonomy" id="54914"/>
    <lineage>
        <taxon>Bacteria</taxon>
        <taxon>Bacillati</taxon>
        <taxon>Bacillota</taxon>
        <taxon>Bacilli</taxon>
        <taxon>Bacillales</taxon>
        <taxon>Paenibacillaceae</taxon>
        <taxon>Brevibacillus</taxon>
    </lineage>
</organism>
<dbReference type="AlphaFoldDB" id="A0A4Y3PJD5"/>
<dbReference type="EMBL" id="BJMH01000025">
    <property type="protein sequence ID" value="GEB34620.1"/>
    <property type="molecule type" value="Genomic_DNA"/>
</dbReference>
<comment type="caution">
    <text evidence="2">The sequence shown here is derived from an EMBL/GenBank/DDBJ whole genome shotgun (WGS) entry which is preliminary data.</text>
</comment>
<reference evidence="2 3" key="1">
    <citation type="submission" date="2019-06" db="EMBL/GenBank/DDBJ databases">
        <title>Whole genome shotgun sequence of Brevibacillus parabrevis NBRC 12334.</title>
        <authorList>
            <person name="Hosoyama A."/>
            <person name="Uohara A."/>
            <person name="Ohji S."/>
            <person name="Ichikawa N."/>
        </authorList>
    </citation>
    <scope>NUCLEOTIDE SEQUENCE [LARGE SCALE GENOMIC DNA]</scope>
    <source>
        <strain evidence="2 3">NBRC 12334</strain>
    </source>
</reference>
<keyword evidence="1" id="KW-0812">Transmembrane</keyword>
<proteinExistence type="predicted"/>
<evidence type="ECO:0000256" key="1">
    <source>
        <dbReference type="SAM" id="Phobius"/>
    </source>
</evidence>
<evidence type="ECO:0000313" key="3">
    <source>
        <dbReference type="Proteomes" id="UP000316882"/>
    </source>
</evidence>
<keyword evidence="1" id="KW-0472">Membrane</keyword>
<evidence type="ECO:0000313" key="2">
    <source>
        <dbReference type="EMBL" id="GEB34620.1"/>
    </source>
</evidence>
<feature type="transmembrane region" description="Helical" evidence="1">
    <location>
        <begin position="32"/>
        <end position="55"/>
    </location>
</feature>
<keyword evidence="1" id="KW-1133">Transmembrane helix</keyword>
<name>A0A4Y3PJD5_BREPA</name>
<accession>A0A4Y3PJD5</accession>
<evidence type="ECO:0008006" key="4">
    <source>
        <dbReference type="Google" id="ProtNLM"/>
    </source>
</evidence>
<dbReference type="Proteomes" id="UP000316882">
    <property type="component" value="Unassembled WGS sequence"/>
</dbReference>